<dbReference type="Proteomes" id="UP000314294">
    <property type="component" value="Unassembled WGS sequence"/>
</dbReference>
<reference evidence="2 3" key="1">
    <citation type="submission" date="2019-03" db="EMBL/GenBank/DDBJ databases">
        <title>First draft genome of Liparis tanakae, snailfish: a comprehensive survey of snailfish specific genes.</title>
        <authorList>
            <person name="Kim W."/>
            <person name="Song I."/>
            <person name="Jeong J.-H."/>
            <person name="Kim D."/>
            <person name="Kim S."/>
            <person name="Ryu S."/>
            <person name="Song J.Y."/>
            <person name="Lee S.K."/>
        </authorList>
    </citation>
    <scope>NUCLEOTIDE SEQUENCE [LARGE SCALE GENOMIC DNA]</scope>
    <source>
        <tissue evidence="2">Muscle</tissue>
    </source>
</reference>
<gene>
    <name evidence="2" type="ORF">EYF80_044257</name>
</gene>
<comment type="caution">
    <text evidence="2">The sequence shown here is derived from an EMBL/GenBank/DDBJ whole genome shotgun (WGS) entry which is preliminary data.</text>
</comment>
<name>A0A4Z2FX55_9TELE</name>
<evidence type="ECO:0000313" key="3">
    <source>
        <dbReference type="Proteomes" id="UP000314294"/>
    </source>
</evidence>
<feature type="compositionally biased region" description="Basic and acidic residues" evidence="1">
    <location>
        <begin position="11"/>
        <end position="20"/>
    </location>
</feature>
<proteinExistence type="predicted"/>
<sequence>MPGGEGDQVGDETKYSRGHPEKVNVFFTRRPNGCWAPSGIVGRRRGGVTAVLSGQVGRGRGNSEARVGSNGSAVSTDISLRVLLAQQLQSQDR</sequence>
<dbReference type="EMBL" id="SRLO01000841">
    <property type="protein sequence ID" value="TNN45531.1"/>
    <property type="molecule type" value="Genomic_DNA"/>
</dbReference>
<accession>A0A4Z2FX55</accession>
<keyword evidence="3" id="KW-1185">Reference proteome</keyword>
<evidence type="ECO:0000256" key="1">
    <source>
        <dbReference type="SAM" id="MobiDB-lite"/>
    </source>
</evidence>
<protein>
    <submittedName>
        <fullName evidence="2">Uncharacterized protein</fullName>
    </submittedName>
</protein>
<organism evidence="2 3">
    <name type="scientific">Liparis tanakae</name>
    <name type="common">Tanaka's snailfish</name>
    <dbReference type="NCBI Taxonomy" id="230148"/>
    <lineage>
        <taxon>Eukaryota</taxon>
        <taxon>Metazoa</taxon>
        <taxon>Chordata</taxon>
        <taxon>Craniata</taxon>
        <taxon>Vertebrata</taxon>
        <taxon>Euteleostomi</taxon>
        <taxon>Actinopterygii</taxon>
        <taxon>Neopterygii</taxon>
        <taxon>Teleostei</taxon>
        <taxon>Neoteleostei</taxon>
        <taxon>Acanthomorphata</taxon>
        <taxon>Eupercaria</taxon>
        <taxon>Perciformes</taxon>
        <taxon>Cottioidei</taxon>
        <taxon>Cottales</taxon>
        <taxon>Liparidae</taxon>
        <taxon>Liparis</taxon>
    </lineage>
</organism>
<evidence type="ECO:0000313" key="2">
    <source>
        <dbReference type="EMBL" id="TNN45531.1"/>
    </source>
</evidence>
<feature type="region of interest" description="Disordered" evidence="1">
    <location>
        <begin position="1"/>
        <end position="20"/>
    </location>
</feature>
<dbReference type="AlphaFoldDB" id="A0A4Z2FX55"/>